<comment type="caution">
    <text evidence="2">The sequence shown here is derived from an EMBL/GenBank/DDBJ whole genome shotgun (WGS) entry which is preliminary data.</text>
</comment>
<evidence type="ECO:0000313" key="3">
    <source>
        <dbReference type="Proteomes" id="UP000735302"/>
    </source>
</evidence>
<reference evidence="2 3" key="1">
    <citation type="journal article" date="2021" name="Elife">
        <title>Chloroplast acquisition without the gene transfer in kleptoplastic sea slugs, Plakobranchus ocellatus.</title>
        <authorList>
            <person name="Maeda T."/>
            <person name="Takahashi S."/>
            <person name="Yoshida T."/>
            <person name="Shimamura S."/>
            <person name="Takaki Y."/>
            <person name="Nagai Y."/>
            <person name="Toyoda A."/>
            <person name="Suzuki Y."/>
            <person name="Arimoto A."/>
            <person name="Ishii H."/>
            <person name="Satoh N."/>
            <person name="Nishiyama T."/>
            <person name="Hasebe M."/>
            <person name="Maruyama T."/>
            <person name="Minagawa J."/>
            <person name="Obokata J."/>
            <person name="Shigenobu S."/>
        </authorList>
    </citation>
    <scope>NUCLEOTIDE SEQUENCE [LARGE SCALE GENOMIC DNA]</scope>
</reference>
<gene>
    <name evidence="2" type="ORF">PoB_001405800</name>
</gene>
<evidence type="ECO:0000313" key="2">
    <source>
        <dbReference type="EMBL" id="GFN87552.1"/>
    </source>
</evidence>
<dbReference type="Proteomes" id="UP000735302">
    <property type="component" value="Unassembled WGS sequence"/>
</dbReference>
<name>A0AAV3YYU7_9GAST</name>
<organism evidence="2 3">
    <name type="scientific">Plakobranchus ocellatus</name>
    <dbReference type="NCBI Taxonomy" id="259542"/>
    <lineage>
        <taxon>Eukaryota</taxon>
        <taxon>Metazoa</taxon>
        <taxon>Spiralia</taxon>
        <taxon>Lophotrochozoa</taxon>
        <taxon>Mollusca</taxon>
        <taxon>Gastropoda</taxon>
        <taxon>Heterobranchia</taxon>
        <taxon>Euthyneura</taxon>
        <taxon>Panpulmonata</taxon>
        <taxon>Sacoglossa</taxon>
        <taxon>Placobranchoidea</taxon>
        <taxon>Plakobranchidae</taxon>
        <taxon>Plakobranchus</taxon>
    </lineage>
</organism>
<protein>
    <submittedName>
        <fullName evidence="2">Uncharacterized protein</fullName>
    </submittedName>
</protein>
<keyword evidence="3" id="KW-1185">Reference proteome</keyword>
<dbReference type="EMBL" id="BLXT01001714">
    <property type="protein sequence ID" value="GFN87552.1"/>
    <property type="molecule type" value="Genomic_DNA"/>
</dbReference>
<evidence type="ECO:0000256" key="1">
    <source>
        <dbReference type="SAM" id="MobiDB-lite"/>
    </source>
</evidence>
<dbReference type="AlphaFoldDB" id="A0AAV3YYU7"/>
<proteinExistence type="predicted"/>
<accession>A0AAV3YYU7</accession>
<sequence>MSNKKSQHKEKKVKGLQCLLRRKGQAERIAETIERAATGGGAKRTRLCAPRTVADSRLGTSRRGHNGIPVRIENNNRDEEAASTAVPPAVEAVITAMNAKWEERLSVGPHWKRRDMSWLT</sequence>
<feature type="region of interest" description="Disordered" evidence="1">
    <location>
        <begin position="49"/>
        <end position="85"/>
    </location>
</feature>